<feature type="domain" description="Rieske" evidence="10">
    <location>
        <begin position="38"/>
        <end position="116"/>
    </location>
</feature>
<dbReference type="KEGG" id="rbu:PG1C_04355"/>
<dbReference type="RefSeq" id="WP_202636199.1">
    <property type="nucleotide sequence ID" value="NZ_CP010554.1"/>
</dbReference>
<evidence type="ECO:0000256" key="1">
    <source>
        <dbReference type="ARBA" id="ARBA00008751"/>
    </source>
</evidence>
<dbReference type="InterPro" id="IPR001663">
    <property type="entry name" value="Rng_hydr_dOase-A"/>
</dbReference>
<dbReference type="PROSITE" id="PS51296">
    <property type="entry name" value="RIESKE"/>
    <property type="match status" value="1"/>
</dbReference>
<keyword evidence="6" id="KW-0560">Oxidoreductase</keyword>
<keyword evidence="5 11" id="KW-0223">Dioxygenase</keyword>
<dbReference type="PANTHER" id="PTHR43756">
    <property type="entry name" value="CHOLINE MONOOXYGENASE, CHLOROPLASTIC"/>
    <property type="match status" value="1"/>
</dbReference>
<keyword evidence="2" id="KW-0001">2Fe-2S</keyword>
<evidence type="ECO:0000259" key="10">
    <source>
        <dbReference type="PROSITE" id="PS51296"/>
    </source>
</evidence>
<evidence type="ECO:0000256" key="3">
    <source>
        <dbReference type="ARBA" id="ARBA00022723"/>
    </source>
</evidence>
<dbReference type="CDD" id="cd08881">
    <property type="entry name" value="RHO_alpha_C_NDO-like"/>
    <property type="match status" value="1"/>
</dbReference>
<keyword evidence="4" id="KW-0058">Aromatic hydrocarbons catabolism</keyword>
<dbReference type="Pfam" id="PF00848">
    <property type="entry name" value="Ring_hydroxyl_A"/>
    <property type="match status" value="1"/>
</dbReference>
<dbReference type="PRINTS" id="PR00090">
    <property type="entry name" value="RNGDIOXGNASE"/>
</dbReference>
<evidence type="ECO:0000256" key="2">
    <source>
        <dbReference type="ARBA" id="ARBA00022714"/>
    </source>
</evidence>
<dbReference type="PROSITE" id="PS00570">
    <property type="entry name" value="RING_HYDROXYL_ALPHA"/>
    <property type="match status" value="1"/>
</dbReference>
<keyword evidence="8" id="KW-0411">Iron-sulfur</keyword>
<reference evidence="11 12" key="1">
    <citation type="journal article" date="2015" name="Genome Announc.">
        <title>Complete Genome Sequence of a Novel Bacterium within the Family Rhodocyclaceae That Degrades Polycyclic Aromatic Hydrocarbons.</title>
        <authorList>
            <person name="Singleton D.R."/>
            <person name="Dickey A.N."/>
            <person name="Scholl E.H."/>
            <person name="Wright F.A."/>
            <person name="Aitken M.D."/>
        </authorList>
    </citation>
    <scope>NUCLEOTIDE SEQUENCE [LARGE SCALE GENOMIC DNA]</scope>
    <source>
        <strain evidence="12">PG1-Ca6</strain>
    </source>
</reference>
<dbReference type="Proteomes" id="UP000061603">
    <property type="component" value="Chromosome"/>
</dbReference>
<comment type="similarity">
    <text evidence="1">Belongs to the bacterial ring-hydroxylating dioxygenase alpha subunit family.</text>
</comment>
<evidence type="ECO:0000256" key="7">
    <source>
        <dbReference type="ARBA" id="ARBA00023004"/>
    </source>
</evidence>
<dbReference type="GO" id="GO:0051213">
    <property type="term" value="F:dioxygenase activity"/>
    <property type="evidence" value="ECO:0007669"/>
    <property type="project" value="UniProtKB-KW"/>
</dbReference>
<dbReference type="SUPFAM" id="SSF50022">
    <property type="entry name" value="ISP domain"/>
    <property type="match status" value="1"/>
</dbReference>
<sequence length="449" mass="50064">MGDFDALINTKDGIQSRRIFHDQAIYDLEMERIFARCWLFLTHESLIPNTGDYITTKMGQDNVIVVRQQSGKVRAFVNSCSHRGARVCAAEAGNTRSFVCSYHGWAYGIDGSLQGVPLEKEVYNNQLDKSSHGLVEVALVDNFCGFIYGCFDPQAPSLREYLGEAAWYLEAWMGAPGGTELIGPPSRSILYCNWKTPGENFIGDMYHVGWTHASSTQVLFSQSPLMALQGNASLPAPAEVMGMHFTSRGGHGAAITYGGRGGIYTTARENEMLLAWLAAQTPKVAERLGEVRAKFYNSAWDGTIFPNNSFLVGPNTFKVWLPRGPGAIEALTWTWVEKDMPKELKRIIARNMNQTFGTAGMLESEDADNMESMTQSNDGLVTRRGTLNAQMGLGREREDVVMPGVVSDAMINELSHRGFYRYYQEMLVAESWDELRANSSKWKKAHLER</sequence>
<evidence type="ECO:0000313" key="12">
    <source>
        <dbReference type="Proteomes" id="UP000061603"/>
    </source>
</evidence>
<evidence type="ECO:0000256" key="4">
    <source>
        <dbReference type="ARBA" id="ARBA00022797"/>
    </source>
</evidence>
<dbReference type="PANTHER" id="PTHR43756:SF1">
    <property type="entry name" value="3-PHENYLPROPIONATE_CINNAMIC ACID DIOXYGENASE SUBUNIT ALPHA"/>
    <property type="match status" value="1"/>
</dbReference>
<proteinExistence type="inferred from homology"/>
<accession>A0A0C5J7H6</accession>
<dbReference type="HOGENOM" id="CLU_026244_4_0_4"/>
<gene>
    <name evidence="11" type="ORF">PG1C_04355</name>
</gene>
<dbReference type="InterPro" id="IPR043266">
    <property type="entry name" value="RHO_NdoB-like_C"/>
</dbReference>
<evidence type="ECO:0000256" key="6">
    <source>
        <dbReference type="ARBA" id="ARBA00023002"/>
    </source>
</evidence>
<dbReference type="InterPro" id="IPR017941">
    <property type="entry name" value="Rieske_2Fe-2S"/>
</dbReference>
<dbReference type="Gene3D" id="3.90.380.10">
    <property type="entry name" value="Naphthalene 1,2-dioxygenase Alpha Subunit, Chain A, domain 1"/>
    <property type="match status" value="1"/>
</dbReference>
<evidence type="ECO:0000313" key="11">
    <source>
        <dbReference type="EMBL" id="AJP47910.1"/>
    </source>
</evidence>
<evidence type="ECO:0000256" key="9">
    <source>
        <dbReference type="ARBA" id="ARBA00023027"/>
    </source>
</evidence>
<dbReference type="PATRIC" id="fig|1565605.3.peg.916"/>
<dbReference type="InterPro" id="IPR015879">
    <property type="entry name" value="Ring_hydroxy_dOase_asu_C_dom"/>
</dbReference>
<keyword evidence="9" id="KW-0520">NAD</keyword>
<dbReference type="GO" id="GO:0005506">
    <property type="term" value="F:iron ion binding"/>
    <property type="evidence" value="ECO:0007669"/>
    <property type="project" value="InterPro"/>
</dbReference>
<keyword evidence="3" id="KW-0479">Metal-binding</keyword>
<keyword evidence="7" id="KW-0408">Iron</keyword>
<name>A0A0C5J7H6_9PROT</name>
<evidence type="ECO:0000256" key="8">
    <source>
        <dbReference type="ARBA" id="ARBA00023014"/>
    </source>
</evidence>
<evidence type="ECO:0000256" key="5">
    <source>
        <dbReference type="ARBA" id="ARBA00022964"/>
    </source>
</evidence>
<keyword evidence="12" id="KW-1185">Reference proteome</keyword>
<dbReference type="GO" id="GO:0051537">
    <property type="term" value="F:2 iron, 2 sulfur cluster binding"/>
    <property type="evidence" value="ECO:0007669"/>
    <property type="project" value="UniProtKB-KW"/>
</dbReference>
<dbReference type="InterPro" id="IPR015881">
    <property type="entry name" value="ARHD_Rieske_2Fe_2S"/>
</dbReference>
<dbReference type="Gene3D" id="2.102.10.10">
    <property type="entry name" value="Rieske [2Fe-2S] iron-sulphur domain"/>
    <property type="match status" value="1"/>
</dbReference>
<organism evidence="11 12">
    <name type="scientific">Rugosibacter aromaticivorans</name>
    <dbReference type="NCBI Taxonomy" id="1565605"/>
    <lineage>
        <taxon>Bacteria</taxon>
        <taxon>Pseudomonadati</taxon>
        <taxon>Pseudomonadota</taxon>
        <taxon>Betaproteobacteria</taxon>
        <taxon>Nitrosomonadales</taxon>
        <taxon>Sterolibacteriaceae</taxon>
        <taxon>Rugosibacter</taxon>
    </lineage>
</organism>
<dbReference type="AlphaFoldDB" id="A0A0C5J7H6"/>
<protein>
    <submittedName>
        <fullName evidence="11">Naphthalene 1,2-dioxygenase</fullName>
    </submittedName>
</protein>
<dbReference type="EMBL" id="CP010554">
    <property type="protein sequence ID" value="AJP47910.1"/>
    <property type="molecule type" value="Genomic_DNA"/>
</dbReference>
<dbReference type="InterPro" id="IPR036922">
    <property type="entry name" value="Rieske_2Fe-2S_sf"/>
</dbReference>
<dbReference type="Pfam" id="PF00355">
    <property type="entry name" value="Rieske"/>
    <property type="match status" value="1"/>
</dbReference>
<dbReference type="STRING" id="1565605.PG1C_04355"/>
<dbReference type="SUPFAM" id="SSF55961">
    <property type="entry name" value="Bet v1-like"/>
    <property type="match status" value="1"/>
</dbReference>